<keyword evidence="4 7" id="KW-0350">Heme biosynthesis</keyword>
<keyword evidence="7" id="KW-0496">Mitochondrion</keyword>
<evidence type="ECO:0000313" key="8">
    <source>
        <dbReference type="EMBL" id="ODV58627.1"/>
    </source>
</evidence>
<evidence type="ECO:0000256" key="5">
    <source>
        <dbReference type="ARBA" id="ARBA00023239"/>
    </source>
</evidence>
<dbReference type="HAMAP" id="MF_00323">
    <property type="entry name" value="Ferrochelatase"/>
    <property type="match status" value="1"/>
</dbReference>
<dbReference type="RefSeq" id="XP_020044934.1">
    <property type="nucleotide sequence ID" value="XM_020195284.1"/>
</dbReference>
<dbReference type="AlphaFoldDB" id="A0A1D2VB05"/>
<dbReference type="InterPro" id="IPR019772">
    <property type="entry name" value="Ferrochelatase_AS"/>
</dbReference>
<dbReference type="GO" id="GO:0005743">
    <property type="term" value="C:mitochondrial inner membrane"/>
    <property type="evidence" value="ECO:0007669"/>
    <property type="project" value="UniProtKB-SubCell"/>
</dbReference>
<dbReference type="NCBIfam" id="TIGR00109">
    <property type="entry name" value="hemH"/>
    <property type="match status" value="1"/>
</dbReference>
<evidence type="ECO:0000256" key="4">
    <source>
        <dbReference type="ARBA" id="ARBA00023133"/>
    </source>
</evidence>
<keyword evidence="7" id="KW-0472">Membrane</keyword>
<evidence type="ECO:0000256" key="7">
    <source>
        <dbReference type="RuleBase" id="RU000607"/>
    </source>
</evidence>
<comment type="similarity">
    <text evidence="2 7">Belongs to the ferrochelatase family.</text>
</comment>
<keyword evidence="7" id="KW-0999">Mitochondrion inner membrane</keyword>
<comment type="subcellular location">
    <subcellularLocation>
        <location evidence="7">Mitochondrion inner membrane</location>
    </subcellularLocation>
</comment>
<dbReference type="PANTHER" id="PTHR11108">
    <property type="entry name" value="FERROCHELATASE"/>
    <property type="match status" value="1"/>
</dbReference>
<dbReference type="EC" id="4.98.1.1" evidence="7"/>
<dbReference type="GeneID" id="30968920"/>
<dbReference type="GO" id="GO:0006783">
    <property type="term" value="P:heme biosynthetic process"/>
    <property type="evidence" value="ECO:0007669"/>
    <property type="project" value="UniProtKB-UniRule"/>
</dbReference>
<dbReference type="OrthoDB" id="1323at2759"/>
<keyword evidence="6 7" id="KW-0627">Porphyrin biosynthesis</keyword>
<dbReference type="InterPro" id="IPR001015">
    <property type="entry name" value="Ferrochelatase"/>
</dbReference>
<dbReference type="PANTHER" id="PTHR11108:SF1">
    <property type="entry name" value="FERROCHELATASE, MITOCHONDRIAL"/>
    <property type="match status" value="1"/>
</dbReference>
<reference evidence="9" key="1">
    <citation type="submission" date="2016-05" db="EMBL/GenBank/DDBJ databases">
        <title>Comparative genomics of biotechnologically important yeasts.</title>
        <authorList>
            <consortium name="DOE Joint Genome Institute"/>
            <person name="Riley R."/>
            <person name="Haridas S."/>
            <person name="Wolfe K.H."/>
            <person name="Lopes M.R."/>
            <person name="Hittinger C.T."/>
            <person name="Goker M."/>
            <person name="Salamov A."/>
            <person name="Wisecaver J."/>
            <person name="Long T.M."/>
            <person name="Aerts A.L."/>
            <person name="Barry K."/>
            <person name="Choi C."/>
            <person name="Clum A."/>
            <person name="Coughlan A.Y."/>
            <person name="Deshpande S."/>
            <person name="Douglass A.P."/>
            <person name="Hanson S.J."/>
            <person name="Klenk H.-P."/>
            <person name="Labutti K."/>
            <person name="Lapidus A."/>
            <person name="Lindquist E."/>
            <person name="Lipzen A."/>
            <person name="Meier-Kolthoff J.P."/>
            <person name="Ohm R.A."/>
            <person name="Otillar R.P."/>
            <person name="Pangilinan J."/>
            <person name="Peng Y."/>
            <person name="Rokas A."/>
            <person name="Rosa C.A."/>
            <person name="Scheuner C."/>
            <person name="Sibirny A.A."/>
            <person name="Slot J.C."/>
            <person name="Stielow J.B."/>
            <person name="Sun H."/>
            <person name="Kurtzman C.P."/>
            <person name="Blackwell M."/>
            <person name="Grigoriev I.V."/>
            <person name="Jeffries T.W."/>
        </authorList>
    </citation>
    <scope>NUCLEOTIDE SEQUENCE [LARGE SCALE GENOMIC DNA]</scope>
    <source>
        <strain evidence="9">DSM 1968</strain>
    </source>
</reference>
<dbReference type="FunCoup" id="A0A1D2VB05">
    <property type="interactions" value="738"/>
</dbReference>
<dbReference type="GO" id="GO:0004325">
    <property type="term" value="F:ferrochelatase activity"/>
    <property type="evidence" value="ECO:0007669"/>
    <property type="project" value="UniProtKB-UniRule"/>
</dbReference>
<sequence length="359" mass="40994">MGGPTESKDTPEFLTRLFADDDIIKLGPFQPWVAKFIVKRRAPKIIEHYNEIGGGSPILKWSSYQNEQLCKILDQTNPQSAPHKPYVAFRYANPLFEETIPQMIKDGVKKAVAFSQYPQFSYATTGSSINDLYRQSKKYDPSESISWSIIDRWPDHPLLSKTFANHITDKLTEFENEGVDTKNVAIIFSAHSLPLYTVNKGDSYPAEVAATVYSVMKQLNFSNPYRLTWQSKVGPVPWLAPKTDKIVNQLHKIYDGVIIVPIAFTSDHIETLHELDIELKEELKYPDKVKRAESLNGDPLFIECLADITKTHLDGLNNSTGSNNNLKRYSNQLELDYHFFQSDSKNIFNHVSELFKPFK</sequence>
<comment type="catalytic activity">
    <reaction evidence="7">
        <text>heme b + 2 H(+) = protoporphyrin IX + Fe(2+)</text>
        <dbReference type="Rhea" id="RHEA:22584"/>
        <dbReference type="ChEBI" id="CHEBI:15378"/>
        <dbReference type="ChEBI" id="CHEBI:29033"/>
        <dbReference type="ChEBI" id="CHEBI:57306"/>
        <dbReference type="ChEBI" id="CHEBI:60344"/>
        <dbReference type="EC" id="4.98.1.1"/>
    </reaction>
</comment>
<dbReference type="CDD" id="cd00419">
    <property type="entry name" value="Ferrochelatase_C"/>
    <property type="match status" value="1"/>
</dbReference>
<dbReference type="InParanoid" id="A0A1D2VB05"/>
<dbReference type="UniPathway" id="UPA00252">
    <property type="reaction ID" value="UER00325"/>
</dbReference>
<evidence type="ECO:0000313" key="9">
    <source>
        <dbReference type="Proteomes" id="UP000095038"/>
    </source>
</evidence>
<dbReference type="STRING" id="1344418.A0A1D2VB05"/>
<dbReference type="CDD" id="cd03411">
    <property type="entry name" value="Ferrochelatase_N"/>
    <property type="match status" value="1"/>
</dbReference>
<dbReference type="Proteomes" id="UP000095038">
    <property type="component" value="Unassembled WGS sequence"/>
</dbReference>
<name>A0A1D2VB05_9ASCO</name>
<organism evidence="8 9">
    <name type="scientific">Ascoidea rubescens DSM 1968</name>
    <dbReference type="NCBI Taxonomy" id="1344418"/>
    <lineage>
        <taxon>Eukaryota</taxon>
        <taxon>Fungi</taxon>
        <taxon>Dikarya</taxon>
        <taxon>Ascomycota</taxon>
        <taxon>Saccharomycotina</taxon>
        <taxon>Saccharomycetes</taxon>
        <taxon>Ascoideaceae</taxon>
        <taxon>Ascoidea</taxon>
    </lineage>
</organism>
<dbReference type="EMBL" id="KV454490">
    <property type="protein sequence ID" value="ODV58627.1"/>
    <property type="molecule type" value="Genomic_DNA"/>
</dbReference>
<protein>
    <recommendedName>
        <fullName evidence="7">Ferrochelatase</fullName>
        <ecNumber evidence="7">4.98.1.1</ecNumber>
    </recommendedName>
</protein>
<evidence type="ECO:0000256" key="1">
    <source>
        <dbReference type="ARBA" id="ARBA00004943"/>
    </source>
</evidence>
<gene>
    <name evidence="8" type="ORF">ASCRUDRAFT_9981</name>
</gene>
<keyword evidence="9" id="KW-1185">Reference proteome</keyword>
<dbReference type="InterPro" id="IPR033644">
    <property type="entry name" value="Ferrochelatase_C"/>
</dbReference>
<comment type="pathway">
    <text evidence="1 7">Porphyrin-containing compound metabolism; protoheme biosynthesis; protoheme from protoporphyrin-IX: step 1/1.</text>
</comment>
<evidence type="ECO:0000256" key="3">
    <source>
        <dbReference type="ARBA" id="ARBA00023004"/>
    </source>
</evidence>
<dbReference type="PROSITE" id="PS00534">
    <property type="entry name" value="FERROCHELATASE"/>
    <property type="match status" value="1"/>
</dbReference>
<dbReference type="Pfam" id="PF00762">
    <property type="entry name" value="Ferrochelatase"/>
    <property type="match status" value="1"/>
</dbReference>
<accession>A0A1D2VB05</accession>
<comment type="function">
    <text evidence="7">Catalyzes the ferrous insertion into protoporphyrin IX.</text>
</comment>
<evidence type="ECO:0000256" key="6">
    <source>
        <dbReference type="ARBA" id="ARBA00023244"/>
    </source>
</evidence>
<keyword evidence="3 7" id="KW-0408">Iron</keyword>
<dbReference type="SUPFAM" id="SSF53800">
    <property type="entry name" value="Chelatase"/>
    <property type="match status" value="1"/>
</dbReference>
<dbReference type="Gene3D" id="3.40.50.1400">
    <property type="match status" value="2"/>
</dbReference>
<proteinExistence type="inferred from homology"/>
<keyword evidence="5 7" id="KW-0456">Lyase</keyword>
<dbReference type="InterPro" id="IPR033659">
    <property type="entry name" value="Ferrochelatase_N"/>
</dbReference>
<evidence type="ECO:0000256" key="2">
    <source>
        <dbReference type="ARBA" id="ARBA00007718"/>
    </source>
</evidence>